<protein>
    <submittedName>
        <fullName evidence="1">DUF6757 family protein</fullName>
    </submittedName>
</protein>
<dbReference type="RefSeq" id="WP_304449040.1">
    <property type="nucleotide sequence ID" value="NZ_JARRAH010000001.1"/>
</dbReference>
<dbReference type="EMBL" id="JBHSXM010000001">
    <property type="protein sequence ID" value="MFC6837375.1"/>
    <property type="molecule type" value="Genomic_DNA"/>
</dbReference>
<gene>
    <name evidence="1" type="ORF">ACFQHK_12745</name>
</gene>
<accession>A0ABD5U9Z0</accession>
<comment type="caution">
    <text evidence="1">The sequence shown here is derived from an EMBL/GenBank/DDBJ whole genome shotgun (WGS) entry which is preliminary data.</text>
</comment>
<dbReference type="Pfam" id="PF20542">
    <property type="entry name" value="DUF6757"/>
    <property type="match status" value="1"/>
</dbReference>
<dbReference type="Proteomes" id="UP001596406">
    <property type="component" value="Unassembled WGS sequence"/>
</dbReference>
<proteinExistence type="predicted"/>
<keyword evidence="2" id="KW-1185">Reference proteome</keyword>
<dbReference type="InterPro" id="IPR046645">
    <property type="entry name" value="DUF6757"/>
</dbReference>
<evidence type="ECO:0000313" key="1">
    <source>
        <dbReference type="EMBL" id="MFC6837375.1"/>
    </source>
</evidence>
<sequence length="58" mass="6717">MQCHYCSEDADIAVERGGVKVGLCQTHFRERLDELQEEGWLDDLKSELEMDRFDGPTD</sequence>
<evidence type="ECO:0000313" key="2">
    <source>
        <dbReference type="Proteomes" id="UP001596406"/>
    </source>
</evidence>
<organism evidence="1 2">
    <name type="scientific">Halomarina ordinaria</name>
    <dbReference type="NCBI Taxonomy" id="3033939"/>
    <lineage>
        <taxon>Archaea</taxon>
        <taxon>Methanobacteriati</taxon>
        <taxon>Methanobacteriota</taxon>
        <taxon>Stenosarchaea group</taxon>
        <taxon>Halobacteria</taxon>
        <taxon>Halobacteriales</taxon>
        <taxon>Natronomonadaceae</taxon>
        <taxon>Halomarina</taxon>
    </lineage>
</organism>
<dbReference type="AlphaFoldDB" id="A0ABD5U9Z0"/>
<reference evidence="1 2" key="1">
    <citation type="journal article" date="2019" name="Int. J. Syst. Evol. Microbiol.">
        <title>The Global Catalogue of Microorganisms (GCM) 10K type strain sequencing project: providing services to taxonomists for standard genome sequencing and annotation.</title>
        <authorList>
            <consortium name="The Broad Institute Genomics Platform"/>
            <consortium name="The Broad Institute Genome Sequencing Center for Infectious Disease"/>
            <person name="Wu L."/>
            <person name="Ma J."/>
        </authorList>
    </citation>
    <scope>NUCLEOTIDE SEQUENCE [LARGE SCALE GENOMIC DNA]</scope>
    <source>
        <strain evidence="1 2">PSRA2</strain>
    </source>
</reference>
<name>A0ABD5U9Z0_9EURY</name>